<keyword evidence="1" id="KW-1133">Transmembrane helix</keyword>
<dbReference type="AlphaFoldDB" id="A0A8J6H613"/>
<sequence length="338" mass="37515">MMSRSDVDITFCLAGAARHEQESELEDLLSASVLKSSLERRASFLLMALNNRIPLISLEGDGVIGMRSTAACPKIIYEYIVHVRIMYYVKIRSEKNRRRLTTISIYPYFIAVFALLFSIISVRKSSTNATQFVVVIKSTWMSTWKMMRKLLTPSGPSGGKHGGVIKDSRVAVEQGPGGGYHSRQYSTGMATEAKPNGLSRDDGKRPDGMTLVPWIKGQPLVWDVPVVDTLADSYVLKTSEVSGFAAEMACKRKHNKYSSIISSNYIFKGLAFETLGPWCKETIDFINVIGDQLIPESGDSKSKKFLFERISLDIQRGNAASIWGTFPDSALLSEIFAL</sequence>
<reference evidence="2" key="1">
    <citation type="journal article" date="2020" name="J Insects Food Feed">
        <title>The yellow mealworm (Tenebrio molitor) genome: a resource for the emerging insects as food and feed industry.</title>
        <authorList>
            <person name="Eriksson T."/>
            <person name="Andere A."/>
            <person name="Kelstrup H."/>
            <person name="Emery V."/>
            <person name="Picard C."/>
        </authorList>
    </citation>
    <scope>NUCLEOTIDE SEQUENCE</scope>
    <source>
        <strain evidence="2">Stoneville</strain>
        <tissue evidence="2">Whole head</tissue>
    </source>
</reference>
<keyword evidence="1" id="KW-0472">Membrane</keyword>
<reference evidence="2" key="2">
    <citation type="submission" date="2021-08" db="EMBL/GenBank/DDBJ databases">
        <authorList>
            <person name="Eriksson T."/>
        </authorList>
    </citation>
    <scope>NUCLEOTIDE SEQUENCE</scope>
    <source>
        <strain evidence="2">Stoneville</strain>
        <tissue evidence="2">Whole head</tissue>
    </source>
</reference>
<evidence type="ECO:0000313" key="2">
    <source>
        <dbReference type="EMBL" id="KAH0808919.1"/>
    </source>
</evidence>
<feature type="transmembrane region" description="Helical" evidence="1">
    <location>
        <begin position="100"/>
        <end position="120"/>
    </location>
</feature>
<evidence type="ECO:0000313" key="3">
    <source>
        <dbReference type="Proteomes" id="UP000719412"/>
    </source>
</evidence>
<gene>
    <name evidence="2" type="ORF">GEV33_013872</name>
</gene>
<dbReference type="Proteomes" id="UP000719412">
    <property type="component" value="Unassembled WGS sequence"/>
</dbReference>
<protein>
    <submittedName>
        <fullName evidence="2">Uncharacterized protein</fullName>
    </submittedName>
</protein>
<evidence type="ECO:0000256" key="1">
    <source>
        <dbReference type="SAM" id="Phobius"/>
    </source>
</evidence>
<accession>A0A8J6H613</accession>
<dbReference type="EMBL" id="JABDTM020028453">
    <property type="protein sequence ID" value="KAH0808919.1"/>
    <property type="molecule type" value="Genomic_DNA"/>
</dbReference>
<proteinExistence type="predicted"/>
<organism evidence="2 3">
    <name type="scientific">Tenebrio molitor</name>
    <name type="common">Yellow mealworm beetle</name>
    <dbReference type="NCBI Taxonomy" id="7067"/>
    <lineage>
        <taxon>Eukaryota</taxon>
        <taxon>Metazoa</taxon>
        <taxon>Ecdysozoa</taxon>
        <taxon>Arthropoda</taxon>
        <taxon>Hexapoda</taxon>
        <taxon>Insecta</taxon>
        <taxon>Pterygota</taxon>
        <taxon>Neoptera</taxon>
        <taxon>Endopterygota</taxon>
        <taxon>Coleoptera</taxon>
        <taxon>Polyphaga</taxon>
        <taxon>Cucujiformia</taxon>
        <taxon>Tenebrionidae</taxon>
        <taxon>Tenebrio</taxon>
    </lineage>
</organism>
<name>A0A8J6H613_TENMO</name>
<keyword evidence="1" id="KW-0812">Transmembrane</keyword>
<comment type="caution">
    <text evidence="2">The sequence shown here is derived from an EMBL/GenBank/DDBJ whole genome shotgun (WGS) entry which is preliminary data.</text>
</comment>
<keyword evidence="3" id="KW-1185">Reference proteome</keyword>